<organism evidence="1 2">
    <name type="scientific">Dolichospermum flos-aquae LEGE 04289</name>
    <dbReference type="NCBI Taxonomy" id="1828708"/>
    <lineage>
        <taxon>Bacteria</taxon>
        <taxon>Bacillati</taxon>
        <taxon>Cyanobacteriota</taxon>
        <taxon>Cyanophyceae</taxon>
        <taxon>Nostocales</taxon>
        <taxon>Aphanizomenonaceae</taxon>
        <taxon>Dolichospermum</taxon>
    </lineage>
</organism>
<name>A0ACC5Q4N9_DOLFA</name>
<evidence type="ECO:0000313" key="1">
    <source>
        <dbReference type="EMBL" id="MBE9219592.1"/>
    </source>
</evidence>
<accession>A0ACC5Q4N9</accession>
<gene>
    <name evidence="1" type="ORF">IQ222_12490</name>
</gene>
<dbReference type="EMBL" id="JADEWF010000039">
    <property type="protein sequence ID" value="MBE9219592.1"/>
    <property type="molecule type" value="Genomic_DNA"/>
</dbReference>
<protein>
    <submittedName>
        <fullName evidence="1">Uncharacterized protein</fullName>
    </submittedName>
</protein>
<proteinExistence type="predicted"/>
<keyword evidence="2" id="KW-1185">Reference proteome</keyword>
<evidence type="ECO:0000313" key="2">
    <source>
        <dbReference type="Proteomes" id="UP000597867"/>
    </source>
</evidence>
<reference evidence="1" key="1">
    <citation type="submission" date="2020-10" db="EMBL/GenBank/DDBJ databases">
        <authorList>
            <person name="Castelo-Branco R."/>
            <person name="Eusebio N."/>
            <person name="Adriana R."/>
            <person name="Vieira A."/>
            <person name="Brugerolle De Fraissinette N."/>
            <person name="Rezende De Castro R."/>
            <person name="Schneider M.P."/>
            <person name="Vasconcelos V."/>
            <person name="Leao P.N."/>
        </authorList>
    </citation>
    <scope>NUCLEOTIDE SEQUENCE</scope>
    <source>
        <strain evidence="1">LEGE 04289</strain>
    </source>
</reference>
<dbReference type="Proteomes" id="UP000597867">
    <property type="component" value="Unassembled WGS sequence"/>
</dbReference>
<comment type="caution">
    <text evidence="1">The sequence shown here is derived from an EMBL/GenBank/DDBJ whole genome shotgun (WGS) entry which is preliminary data.</text>
</comment>
<sequence length="194" mass="21962">MMQNIASQWQDKFWQTLQKPENADPLKQAALKGQLGPWTTALTTTVVSTSTAMGWHSSAKGHPLGLFPVSPSEYLALDVMSFASGNTSWRFPIAVMELENSKDINRSAYSLWKVLCVRADLRIVFCYRRSAEERAHLISFLRDEVLQAMSLTDRMKLDGETIIVVGSRDDSATFPYGFFKWWQLETNTGNFSIL</sequence>